<evidence type="ECO:0000313" key="1">
    <source>
        <dbReference type="EMBL" id="KAH7906667.1"/>
    </source>
</evidence>
<protein>
    <submittedName>
        <fullName evidence="1">WD40-repeat-containing domain protein</fullName>
    </submittedName>
</protein>
<keyword evidence="2" id="KW-1185">Reference proteome</keyword>
<name>A0ACB8A132_9AGAM</name>
<dbReference type="EMBL" id="MU267990">
    <property type="protein sequence ID" value="KAH7906667.1"/>
    <property type="molecule type" value="Genomic_DNA"/>
</dbReference>
<proteinExistence type="predicted"/>
<gene>
    <name evidence="1" type="ORF">BJ138DRAFT_1162100</name>
</gene>
<organism evidence="1 2">
    <name type="scientific">Hygrophoropsis aurantiaca</name>
    <dbReference type="NCBI Taxonomy" id="72124"/>
    <lineage>
        <taxon>Eukaryota</taxon>
        <taxon>Fungi</taxon>
        <taxon>Dikarya</taxon>
        <taxon>Basidiomycota</taxon>
        <taxon>Agaricomycotina</taxon>
        <taxon>Agaricomycetes</taxon>
        <taxon>Agaricomycetidae</taxon>
        <taxon>Boletales</taxon>
        <taxon>Coniophorineae</taxon>
        <taxon>Hygrophoropsidaceae</taxon>
        <taxon>Hygrophoropsis</taxon>
    </lineage>
</organism>
<dbReference type="Proteomes" id="UP000790377">
    <property type="component" value="Unassembled WGS sequence"/>
</dbReference>
<evidence type="ECO:0000313" key="2">
    <source>
        <dbReference type="Proteomes" id="UP000790377"/>
    </source>
</evidence>
<accession>A0ACB8A132</accession>
<reference evidence="1" key="1">
    <citation type="journal article" date="2021" name="New Phytol.">
        <title>Evolutionary innovations through gain and loss of genes in the ectomycorrhizal Boletales.</title>
        <authorList>
            <person name="Wu G."/>
            <person name="Miyauchi S."/>
            <person name="Morin E."/>
            <person name="Kuo A."/>
            <person name="Drula E."/>
            <person name="Varga T."/>
            <person name="Kohler A."/>
            <person name="Feng B."/>
            <person name="Cao Y."/>
            <person name="Lipzen A."/>
            <person name="Daum C."/>
            <person name="Hundley H."/>
            <person name="Pangilinan J."/>
            <person name="Johnson J."/>
            <person name="Barry K."/>
            <person name="LaButti K."/>
            <person name="Ng V."/>
            <person name="Ahrendt S."/>
            <person name="Min B."/>
            <person name="Choi I.G."/>
            <person name="Park H."/>
            <person name="Plett J.M."/>
            <person name="Magnuson J."/>
            <person name="Spatafora J.W."/>
            <person name="Nagy L.G."/>
            <person name="Henrissat B."/>
            <person name="Grigoriev I.V."/>
            <person name="Yang Z.L."/>
            <person name="Xu J."/>
            <person name="Martin F.M."/>
        </authorList>
    </citation>
    <scope>NUCLEOTIDE SEQUENCE</scope>
    <source>
        <strain evidence="1">ATCC 28755</strain>
    </source>
</reference>
<sequence>MHDFEVECISVSPDERTVVCGGNGMRAEVWRSAWLGWCVGFSPDGQWIAVGNSGISRLDVGSGKPTKTFETSDMVMCLAFSPDGAQLAMGTMTGKVQVSDVQTGKILVGPIKVHASQLPVRSVVFTPDGQQIITTFQTDEITGIKSWDVAMGREVGDPIKPGVNSVITGIAVSLDGRCLASVHSSTVYIWDLSKRRKIGDSLQIGSYFQRISSAAWSPNGQFVITGDINGNVQLWDAPPLEESDEVTLPIPAESSPPLPVSIVAGIQVCCCMIITLTSQSPSRPRANSVSSSILNFPAVSPPALPRPPESIKDDNWEHSTNESFDSVLDLPADGTQPAKRRKRRRRRVTPVASTSSPPISPPHRQVPPVTINPPRNLLQNNRPPAPLERTMPNVPEAADVPAVRAGALRRLWMQRRSLPRWIRRKPRKNRDESHESRSIEPAHFSPAPNTSTNTTEVQPHPARAASTHGELATGHVEATTRKSTILSRLLPRSKRQSNTTPESVEMHPPPRRRNPSSHTRHQSGVVNVAAGRLDQVISESDSERRQHNGAGAGDSSGSSSSSEHVPVDLNNIF</sequence>
<comment type="caution">
    <text evidence="1">The sequence shown here is derived from an EMBL/GenBank/DDBJ whole genome shotgun (WGS) entry which is preliminary data.</text>
</comment>